<dbReference type="PANTHER" id="PTHR23322">
    <property type="entry name" value="FAS-ASSOCIATED PROTEIN"/>
    <property type="match status" value="1"/>
</dbReference>
<feature type="compositionally biased region" description="Basic and acidic residues" evidence="1">
    <location>
        <begin position="169"/>
        <end position="183"/>
    </location>
</feature>
<dbReference type="SUPFAM" id="SSF54236">
    <property type="entry name" value="Ubiquitin-like"/>
    <property type="match status" value="1"/>
</dbReference>
<gene>
    <name evidence="3" type="ORF">NP493_545g00039</name>
</gene>
<dbReference type="PANTHER" id="PTHR23322:SF28">
    <property type="entry name" value="UBX DOMAIN-CONTAINING PROTEIN 10"/>
    <property type="match status" value="1"/>
</dbReference>
<reference evidence="3" key="1">
    <citation type="journal article" date="2023" name="Mol. Biol. Evol.">
        <title>Third-Generation Sequencing Reveals the Adaptive Role of the Epigenome in Three Deep-Sea Polychaetes.</title>
        <authorList>
            <person name="Perez M."/>
            <person name="Aroh O."/>
            <person name="Sun Y."/>
            <person name="Lan Y."/>
            <person name="Juniper S.K."/>
            <person name="Young C.R."/>
            <person name="Angers B."/>
            <person name="Qian P.Y."/>
        </authorList>
    </citation>
    <scope>NUCLEOTIDE SEQUENCE</scope>
    <source>
        <strain evidence="3">R07B-5</strain>
    </source>
</reference>
<dbReference type="GO" id="GO:0005783">
    <property type="term" value="C:endoplasmic reticulum"/>
    <property type="evidence" value="ECO:0007669"/>
    <property type="project" value="TreeGrafter"/>
</dbReference>
<evidence type="ECO:0000256" key="1">
    <source>
        <dbReference type="SAM" id="MobiDB-lite"/>
    </source>
</evidence>
<feature type="region of interest" description="Disordered" evidence="1">
    <location>
        <begin position="1"/>
        <end position="227"/>
    </location>
</feature>
<dbReference type="InterPro" id="IPR050730">
    <property type="entry name" value="UBX_domain-protein"/>
</dbReference>
<dbReference type="Proteomes" id="UP001209878">
    <property type="component" value="Unassembled WGS sequence"/>
</dbReference>
<proteinExistence type="predicted"/>
<evidence type="ECO:0000259" key="2">
    <source>
        <dbReference type="PROSITE" id="PS50033"/>
    </source>
</evidence>
<feature type="compositionally biased region" description="Polar residues" evidence="1">
    <location>
        <begin position="106"/>
        <end position="116"/>
    </location>
</feature>
<evidence type="ECO:0000313" key="3">
    <source>
        <dbReference type="EMBL" id="KAK2178397.1"/>
    </source>
</evidence>
<feature type="compositionally biased region" description="Basic and acidic residues" evidence="1">
    <location>
        <begin position="33"/>
        <end position="44"/>
    </location>
</feature>
<feature type="compositionally biased region" description="Basic and acidic residues" evidence="1">
    <location>
        <begin position="139"/>
        <end position="157"/>
    </location>
</feature>
<dbReference type="AlphaFoldDB" id="A0AAD9KW30"/>
<dbReference type="Gene3D" id="3.10.20.90">
    <property type="entry name" value="Phosphatidylinositol 3-kinase Catalytic Subunit, Chain A, domain 1"/>
    <property type="match status" value="1"/>
</dbReference>
<protein>
    <recommendedName>
        <fullName evidence="2">UBX domain-containing protein</fullName>
    </recommendedName>
</protein>
<dbReference type="EMBL" id="JAODUO010000545">
    <property type="protein sequence ID" value="KAK2178397.1"/>
    <property type="molecule type" value="Genomic_DNA"/>
</dbReference>
<feature type="compositionally biased region" description="Polar residues" evidence="1">
    <location>
        <begin position="48"/>
        <end position="69"/>
    </location>
</feature>
<organism evidence="3 4">
    <name type="scientific">Ridgeia piscesae</name>
    <name type="common">Tubeworm</name>
    <dbReference type="NCBI Taxonomy" id="27915"/>
    <lineage>
        <taxon>Eukaryota</taxon>
        <taxon>Metazoa</taxon>
        <taxon>Spiralia</taxon>
        <taxon>Lophotrochozoa</taxon>
        <taxon>Annelida</taxon>
        <taxon>Polychaeta</taxon>
        <taxon>Sedentaria</taxon>
        <taxon>Canalipalpata</taxon>
        <taxon>Sabellida</taxon>
        <taxon>Siboglinidae</taxon>
        <taxon>Ridgeia</taxon>
    </lineage>
</organism>
<name>A0AAD9KW30_RIDPI</name>
<comment type="caution">
    <text evidence="3">The sequence shown here is derived from an EMBL/GenBank/DDBJ whole genome shotgun (WGS) entry which is preliminary data.</text>
</comment>
<evidence type="ECO:0000313" key="4">
    <source>
        <dbReference type="Proteomes" id="UP001209878"/>
    </source>
</evidence>
<dbReference type="GO" id="GO:0043130">
    <property type="term" value="F:ubiquitin binding"/>
    <property type="evidence" value="ECO:0007669"/>
    <property type="project" value="TreeGrafter"/>
</dbReference>
<dbReference type="InterPro" id="IPR029071">
    <property type="entry name" value="Ubiquitin-like_domsf"/>
</dbReference>
<dbReference type="SMART" id="SM00166">
    <property type="entry name" value="UBX"/>
    <property type="match status" value="1"/>
</dbReference>
<dbReference type="InterPro" id="IPR001012">
    <property type="entry name" value="UBX_dom"/>
</dbReference>
<feature type="domain" description="UBX" evidence="2">
    <location>
        <begin position="354"/>
        <end position="417"/>
    </location>
</feature>
<sequence>MSVHQGGAQIDKQKSAGHHRSNDTFGAPVTYTHYREPAETESYRKARPNTSSRRTVAQETHAELNSQRQAMDESDIISMPAQPRRKEGQARPKSRLGRQRPKDTQSNDNYQDTSRSTVRRPSLEIEGICRASFDDPSDDPQRPRTSRGDRSSSDLRSPEVMTPVTPNSEYRRPQTGYRRDSTSKYRRTPPAMSSPSLSPSPPPQPLPSQYARPKSSMGRQRRRPSSQDAGMVIAIAARSASVLSEFSPPPRPMSRYAVLPSIGTKIALDTTETSPSPYTTARSPVVTPPRAENMLHRVDSLKLTREYTSSETGTEDEISLDTKFRELTRPVDMPAEPSATAEDSIILAVKLPHNGKRVKRRFRRSDTLATLLRFAESVANLDFDGYQLVCDVEKKTFTNLDETIASAGLPDRTLLHIQPPEMF</sequence>
<dbReference type="PROSITE" id="PS50033">
    <property type="entry name" value="UBX"/>
    <property type="match status" value="1"/>
</dbReference>
<dbReference type="Pfam" id="PF00789">
    <property type="entry name" value="UBX"/>
    <property type="match status" value="1"/>
</dbReference>
<accession>A0AAD9KW30</accession>
<dbReference type="GO" id="GO:0036503">
    <property type="term" value="P:ERAD pathway"/>
    <property type="evidence" value="ECO:0007669"/>
    <property type="project" value="TreeGrafter"/>
</dbReference>
<keyword evidence="4" id="KW-1185">Reference proteome</keyword>